<reference evidence="1" key="1">
    <citation type="journal article" date="2023" name="Plant J.">
        <title>Genome sequences and population genomics provide insights into the demographic history, inbreeding, and mutation load of two 'living fossil' tree species of Dipteronia.</title>
        <authorList>
            <person name="Feng Y."/>
            <person name="Comes H.P."/>
            <person name="Chen J."/>
            <person name="Zhu S."/>
            <person name="Lu R."/>
            <person name="Zhang X."/>
            <person name="Li P."/>
            <person name="Qiu J."/>
            <person name="Olsen K.M."/>
            <person name="Qiu Y."/>
        </authorList>
    </citation>
    <scope>NUCLEOTIDE SEQUENCE</scope>
    <source>
        <strain evidence="1">NBL</strain>
    </source>
</reference>
<proteinExistence type="predicted"/>
<keyword evidence="2" id="KW-1185">Reference proteome</keyword>
<dbReference type="Proteomes" id="UP001281410">
    <property type="component" value="Unassembled WGS sequence"/>
</dbReference>
<protein>
    <submittedName>
        <fullName evidence="1">Uncharacterized protein</fullName>
    </submittedName>
</protein>
<name>A0AAE0ALY4_9ROSI</name>
<evidence type="ECO:0000313" key="1">
    <source>
        <dbReference type="EMBL" id="KAK3220005.1"/>
    </source>
</evidence>
<comment type="caution">
    <text evidence="1">The sequence shown here is derived from an EMBL/GenBank/DDBJ whole genome shotgun (WGS) entry which is preliminary data.</text>
</comment>
<accession>A0AAE0ALY4</accession>
<evidence type="ECO:0000313" key="2">
    <source>
        <dbReference type="Proteomes" id="UP001281410"/>
    </source>
</evidence>
<dbReference type="AlphaFoldDB" id="A0AAE0ALY4"/>
<sequence length="126" mass="15028">MAFSCFLDMLYLVKLAHQAICFEFWLPLQFSVIKIMLLNAVLFSCMPSSTPVVESEYWHSQLLVIVQQYWHMQVFQNSNFLDDFCWILLCFKLQQLVFQVSCCVYKRMFGSSAYEFVGFLEYYFVL</sequence>
<gene>
    <name evidence="1" type="ORF">Dsin_013975</name>
</gene>
<organism evidence="1 2">
    <name type="scientific">Dipteronia sinensis</name>
    <dbReference type="NCBI Taxonomy" id="43782"/>
    <lineage>
        <taxon>Eukaryota</taxon>
        <taxon>Viridiplantae</taxon>
        <taxon>Streptophyta</taxon>
        <taxon>Embryophyta</taxon>
        <taxon>Tracheophyta</taxon>
        <taxon>Spermatophyta</taxon>
        <taxon>Magnoliopsida</taxon>
        <taxon>eudicotyledons</taxon>
        <taxon>Gunneridae</taxon>
        <taxon>Pentapetalae</taxon>
        <taxon>rosids</taxon>
        <taxon>malvids</taxon>
        <taxon>Sapindales</taxon>
        <taxon>Sapindaceae</taxon>
        <taxon>Hippocastanoideae</taxon>
        <taxon>Acereae</taxon>
        <taxon>Dipteronia</taxon>
    </lineage>
</organism>
<dbReference type="EMBL" id="JANJYJ010000004">
    <property type="protein sequence ID" value="KAK3220005.1"/>
    <property type="molecule type" value="Genomic_DNA"/>
</dbReference>